<dbReference type="AlphaFoldDB" id="A0A1F8GYE5"/>
<evidence type="ECO:0000256" key="2">
    <source>
        <dbReference type="ARBA" id="ARBA00022692"/>
    </source>
</evidence>
<evidence type="ECO:0000313" key="6">
    <source>
        <dbReference type="EMBL" id="OGN29489.1"/>
    </source>
</evidence>
<organism evidence="6 7">
    <name type="scientific">Candidatus Yanofskybacteria bacterium RIFCSPLOWO2_01_FULL_49_25</name>
    <dbReference type="NCBI Taxonomy" id="1802701"/>
    <lineage>
        <taxon>Bacteria</taxon>
        <taxon>Candidatus Yanofskyibacteriota</taxon>
    </lineage>
</organism>
<proteinExistence type="inferred from homology"/>
<comment type="caution">
    <text evidence="6">The sequence shown here is derived from an EMBL/GenBank/DDBJ whole genome shotgun (WGS) entry which is preliminary data.</text>
</comment>
<comment type="caution">
    <text evidence="5">Lacks conserved residue(s) required for the propagation of feature annotation.</text>
</comment>
<keyword evidence="4 5" id="KW-0472">Membrane</keyword>
<dbReference type="PANTHER" id="PTHR30371:SF0">
    <property type="entry name" value="SEC-INDEPENDENT PROTEIN TRANSLOCASE PROTEIN TATC, CHLOROPLASTIC-RELATED"/>
    <property type="match status" value="1"/>
</dbReference>
<feature type="transmembrane region" description="Helical" evidence="5">
    <location>
        <begin position="127"/>
        <end position="154"/>
    </location>
</feature>
<keyword evidence="5" id="KW-1003">Cell membrane</keyword>
<comment type="function">
    <text evidence="5">Part of the twin-arginine translocation (Tat) system that transports large folded proteins containing a characteristic twin-arginine motif in their signal peptide across membranes.</text>
</comment>
<dbReference type="PANTHER" id="PTHR30371">
    <property type="entry name" value="SEC-INDEPENDENT PROTEIN TRANSLOCASE PROTEIN TATC"/>
    <property type="match status" value="1"/>
</dbReference>
<dbReference type="InterPro" id="IPR002033">
    <property type="entry name" value="TatC"/>
</dbReference>
<dbReference type="Pfam" id="PF00902">
    <property type="entry name" value="TatC"/>
    <property type="match status" value="1"/>
</dbReference>
<dbReference type="GO" id="GO:0065002">
    <property type="term" value="P:intracellular protein transmembrane transport"/>
    <property type="evidence" value="ECO:0007669"/>
    <property type="project" value="TreeGrafter"/>
</dbReference>
<sequence length="264" mass="29068">MKNRPTFLKELGELRLIFIRFAVLLFILAFILLSTSFAWTNWMVFGTTKIPVLVFGTPSLSTQLFTLMKAYLVPEGVSIITLGPLAPFLAPISVAFMVAFILSFPYFLFSLARYIAPALYERERRHLFALFFSSVALFFFGCIFAQAILIPYTLTTLYSFAGPLGVAPLFSLDAFIGMIFGLTISSGIAFLAPIVMILLSSAGFVPAAFWRVHWRASALIVLAFSAIITPDGSGVTMVILSVPLMFLYGVGAVGSFIYSKGNYY</sequence>
<protein>
    <recommendedName>
        <fullName evidence="5">Sec-independent protein translocase protein TatC</fullName>
    </recommendedName>
</protein>
<evidence type="ECO:0000256" key="4">
    <source>
        <dbReference type="ARBA" id="ARBA00023136"/>
    </source>
</evidence>
<keyword evidence="2 5" id="KW-0812">Transmembrane</keyword>
<dbReference type="GO" id="GO:0043953">
    <property type="term" value="P:protein transport by the Tat complex"/>
    <property type="evidence" value="ECO:0007669"/>
    <property type="project" value="UniProtKB-UniRule"/>
</dbReference>
<dbReference type="EMBL" id="MGKP01000006">
    <property type="protein sequence ID" value="OGN29489.1"/>
    <property type="molecule type" value="Genomic_DNA"/>
</dbReference>
<dbReference type="GO" id="GO:0009977">
    <property type="term" value="F:proton motive force dependent protein transmembrane transporter activity"/>
    <property type="evidence" value="ECO:0007669"/>
    <property type="project" value="TreeGrafter"/>
</dbReference>
<evidence type="ECO:0000256" key="1">
    <source>
        <dbReference type="ARBA" id="ARBA00004141"/>
    </source>
</evidence>
<dbReference type="Proteomes" id="UP000179047">
    <property type="component" value="Unassembled WGS sequence"/>
</dbReference>
<evidence type="ECO:0000256" key="5">
    <source>
        <dbReference type="HAMAP-Rule" id="MF_00902"/>
    </source>
</evidence>
<keyword evidence="5" id="KW-0813">Transport</keyword>
<feature type="transmembrane region" description="Helical" evidence="5">
    <location>
        <begin position="17"/>
        <end position="40"/>
    </location>
</feature>
<feature type="transmembrane region" description="Helical" evidence="5">
    <location>
        <begin position="174"/>
        <end position="200"/>
    </location>
</feature>
<dbReference type="PRINTS" id="PR01840">
    <property type="entry name" value="TATCFAMILY"/>
</dbReference>
<keyword evidence="3 5" id="KW-1133">Transmembrane helix</keyword>
<comment type="subunit">
    <text evidence="5">Forms a complex with TatA.</text>
</comment>
<dbReference type="HAMAP" id="MF_00902">
    <property type="entry name" value="TatC"/>
    <property type="match status" value="1"/>
</dbReference>
<dbReference type="STRING" id="1802701.A3A33_03600"/>
<name>A0A1F8GYE5_9BACT</name>
<evidence type="ECO:0000313" key="7">
    <source>
        <dbReference type="Proteomes" id="UP000179047"/>
    </source>
</evidence>
<keyword evidence="5" id="KW-0653">Protein transport</keyword>
<keyword evidence="5" id="KW-0811">Translocation</keyword>
<gene>
    <name evidence="5" type="primary">tatC</name>
    <name evidence="6" type="ORF">A3A33_03600</name>
</gene>
<reference evidence="6 7" key="1">
    <citation type="journal article" date="2016" name="Nat. Commun.">
        <title>Thousands of microbial genomes shed light on interconnected biogeochemical processes in an aquifer system.</title>
        <authorList>
            <person name="Anantharaman K."/>
            <person name="Brown C.T."/>
            <person name="Hug L.A."/>
            <person name="Sharon I."/>
            <person name="Castelle C.J."/>
            <person name="Probst A.J."/>
            <person name="Thomas B.C."/>
            <person name="Singh A."/>
            <person name="Wilkins M.J."/>
            <person name="Karaoz U."/>
            <person name="Brodie E.L."/>
            <person name="Williams K.H."/>
            <person name="Hubbard S.S."/>
            <person name="Banfield J.F."/>
        </authorList>
    </citation>
    <scope>NUCLEOTIDE SEQUENCE [LARGE SCALE GENOMIC DNA]</scope>
</reference>
<accession>A0A1F8GYE5</accession>
<feature type="transmembrane region" description="Helical" evidence="5">
    <location>
        <begin position="92"/>
        <end position="115"/>
    </location>
</feature>
<comment type="similarity">
    <text evidence="5">Belongs to the TatC family.</text>
</comment>
<feature type="transmembrane region" description="Helical" evidence="5">
    <location>
        <begin position="235"/>
        <end position="258"/>
    </location>
</feature>
<comment type="subcellular location">
    <subcellularLocation>
        <location evidence="5">Cell membrane</location>
        <topology evidence="5">Multi-pass membrane protein</topology>
    </subcellularLocation>
    <subcellularLocation>
        <location evidence="1">Membrane</location>
        <topology evidence="1">Multi-pass membrane protein</topology>
    </subcellularLocation>
</comment>
<evidence type="ECO:0000256" key="3">
    <source>
        <dbReference type="ARBA" id="ARBA00022989"/>
    </source>
</evidence>
<dbReference type="GO" id="GO:0033281">
    <property type="term" value="C:TAT protein transport complex"/>
    <property type="evidence" value="ECO:0007669"/>
    <property type="project" value="UniProtKB-UniRule"/>
</dbReference>